<dbReference type="Proteomes" id="UP000007564">
    <property type="component" value="Chromosome"/>
</dbReference>
<dbReference type="AlphaFoldDB" id="A0A0C6PBE7"/>
<dbReference type="SUPFAM" id="SSF51182">
    <property type="entry name" value="RmlC-like cupins"/>
    <property type="match status" value="1"/>
</dbReference>
<reference evidence="1 2" key="1">
    <citation type="journal article" date="2012" name="BMC Genomics">
        <title>Comparative genomics of the classical Bordetella subspecies: the evolution and exchange of virulence-associated diversity amongst closely related pathogens.</title>
        <authorList>
            <person name="Park J."/>
            <person name="Zhang Y."/>
            <person name="Buboltz A.M."/>
            <person name="Zhang X."/>
            <person name="Schuster S.C."/>
            <person name="Ahuja U."/>
            <person name="Liu M."/>
            <person name="Miller J.F."/>
            <person name="Sebaihia M."/>
            <person name="Bentley S.D."/>
            <person name="Parkhill J."/>
            <person name="Harvill E.T."/>
        </authorList>
    </citation>
    <scope>NUCLEOTIDE SEQUENCE [LARGE SCALE GENOMIC DNA]</scope>
    <source>
        <strain evidence="1 2">253</strain>
    </source>
</reference>
<name>A0A0C6PBE7_BORBO</name>
<dbReference type="InterPro" id="IPR011051">
    <property type="entry name" value="RmlC_Cupin_sf"/>
</dbReference>
<evidence type="ECO:0000313" key="2">
    <source>
        <dbReference type="Proteomes" id="UP000007564"/>
    </source>
</evidence>
<sequence>MTTQPGTRTARDALLAARNGRIRAMLARVRKIAEPAITRAGLARIRDELLALAAERDLFPIEEFPPIEGGNSSMYCLAEDPDHRYALYVVAPAAGGFAPPHDHRTWAVIAGMYGRERNKLYRRLDDGSDPDQARLEVSGELDIVAGTAVALMPEDIHSIALGEDGPHGSLHLYGMSVEHCHDRRMYSLSKGTSRTFPAATGVVSAHGALRGGLA</sequence>
<dbReference type="EMBL" id="HE965806">
    <property type="protein sequence ID" value="CCJ55457.1"/>
    <property type="molecule type" value="Genomic_DNA"/>
</dbReference>
<accession>A0A0C6PBE7</accession>
<gene>
    <name evidence="1" type="ORF">BN112_3543</name>
</gene>
<proteinExistence type="predicted"/>
<dbReference type="KEGG" id="bbh:BN112_3543"/>
<dbReference type="InterPro" id="IPR014710">
    <property type="entry name" value="RmlC-like_jellyroll"/>
</dbReference>
<protein>
    <recommendedName>
        <fullName evidence="3">Cysteine dioxygenase</fullName>
    </recommendedName>
</protein>
<evidence type="ECO:0000313" key="1">
    <source>
        <dbReference type="EMBL" id="CCJ55457.1"/>
    </source>
</evidence>
<dbReference type="Gene3D" id="2.60.120.10">
    <property type="entry name" value="Jelly Rolls"/>
    <property type="match status" value="1"/>
</dbReference>
<dbReference type="HOGENOM" id="CLU_097073_0_0_4"/>
<dbReference type="RefSeq" id="WP_015064789.1">
    <property type="nucleotide sequence ID" value="NC_019382.1"/>
</dbReference>
<evidence type="ECO:0008006" key="3">
    <source>
        <dbReference type="Google" id="ProtNLM"/>
    </source>
</evidence>
<organism evidence="1 2">
    <name type="scientific">Bordetella bronchiseptica 253</name>
    <dbReference type="NCBI Taxonomy" id="568707"/>
    <lineage>
        <taxon>Bacteria</taxon>
        <taxon>Pseudomonadati</taxon>
        <taxon>Pseudomonadota</taxon>
        <taxon>Betaproteobacteria</taxon>
        <taxon>Burkholderiales</taxon>
        <taxon>Alcaligenaceae</taxon>
        <taxon>Bordetella</taxon>
    </lineage>
</organism>
<dbReference type="OrthoDB" id="7059163at2"/>